<comment type="caution">
    <text evidence="2">The sequence shown here is derived from an EMBL/GenBank/DDBJ whole genome shotgun (WGS) entry which is preliminary data.</text>
</comment>
<dbReference type="SMART" id="SM01234">
    <property type="entry name" value="Haemolytic"/>
    <property type="match status" value="1"/>
</dbReference>
<evidence type="ECO:0000313" key="2">
    <source>
        <dbReference type="EMBL" id="NGZ44236.1"/>
    </source>
</evidence>
<dbReference type="PANTHER" id="PTHR33383">
    <property type="entry name" value="MEMBRANE PROTEIN INSERTION EFFICIENCY FACTOR-RELATED"/>
    <property type="match status" value="1"/>
</dbReference>
<reference evidence="2 3" key="1">
    <citation type="submission" date="2019-02" db="EMBL/GenBank/DDBJ databases">
        <title>Genome of a new Bacteroidetes strain.</title>
        <authorList>
            <person name="Pitt A."/>
        </authorList>
    </citation>
    <scope>NUCLEOTIDE SEQUENCE [LARGE SCALE GENOMIC DNA]</scope>
    <source>
        <strain evidence="2 3">50C-KIRBA</strain>
    </source>
</reference>
<dbReference type="HAMAP" id="MF_00386">
    <property type="entry name" value="UPF0161_YidD"/>
    <property type="match status" value="1"/>
</dbReference>
<keyword evidence="1" id="KW-1003">Cell membrane</keyword>
<dbReference type="PANTHER" id="PTHR33383:SF1">
    <property type="entry name" value="MEMBRANE PROTEIN INSERTION EFFICIENCY FACTOR-RELATED"/>
    <property type="match status" value="1"/>
</dbReference>
<keyword evidence="1" id="KW-0472">Membrane</keyword>
<accession>A0ABX0EVX5</accession>
<gene>
    <name evidence="2" type="primary">yidD</name>
    <name evidence="2" type="ORF">EWU23_07090</name>
</gene>
<protein>
    <recommendedName>
        <fullName evidence="1">Putative membrane protein insertion efficiency factor</fullName>
    </recommendedName>
</protein>
<name>A0ABX0EVX5_9BACT</name>
<comment type="subcellular location">
    <subcellularLocation>
        <location evidence="1">Cell membrane</location>
        <topology evidence="1">Peripheral membrane protein</topology>
        <orientation evidence="1">Cytoplasmic side</orientation>
    </subcellularLocation>
</comment>
<dbReference type="NCBIfam" id="TIGR00278">
    <property type="entry name" value="membrane protein insertion efficiency factor YidD"/>
    <property type="match status" value="1"/>
</dbReference>
<proteinExistence type="inferred from homology"/>
<comment type="similarity">
    <text evidence="1">Belongs to the UPF0161 family.</text>
</comment>
<evidence type="ECO:0000313" key="3">
    <source>
        <dbReference type="Proteomes" id="UP001318301"/>
    </source>
</evidence>
<keyword evidence="3" id="KW-1185">Reference proteome</keyword>
<sequence>MGIISNLIRHFMLLLLRLYQGMISPFLPNACRYTPTCSEYAKQALIKHGIWKGSKLAAKRIARCHPWGGSGYDPVPED</sequence>
<dbReference type="Proteomes" id="UP001318301">
    <property type="component" value="Unassembled WGS sequence"/>
</dbReference>
<dbReference type="Pfam" id="PF01809">
    <property type="entry name" value="YidD"/>
    <property type="match status" value="1"/>
</dbReference>
<evidence type="ECO:0000256" key="1">
    <source>
        <dbReference type="HAMAP-Rule" id="MF_00386"/>
    </source>
</evidence>
<comment type="function">
    <text evidence="1">Could be involved in insertion of integral membrane proteins into the membrane.</text>
</comment>
<dbReference type="InterPro" id="IPR002696">
    <property type="entry name" value="Membr_insert_effic_factor_YidD"/>
</dbReference>
<dbReference type="EMBL" id="SEWW01000003">
    <property type="protein sequence ID" value="NGZ44236.1"/>
    <property type="molecule type" value="Genomic_DNA"/>
</dbReference>
<dbReference type="RefSeq" id="WP_166230376.1">
    <property type="nucleotide sequence ID" value="NZ_SEWW01000003.1"/>
</dbReference>
<organism evidence="2 3">
    <name type="scientific">Aquirufa beregesia</name>
    <dbReference type="NCBI Taxonomy" id="2516556"/>
    <lineage>
        <taxon>Bacteria</taxon>
        <taxon>Pseudomonadati</taxon>
        <taxon>Bacteroidota</taxon>
        <taxon>Cytophagia</taxon>
        <taxon>Cytophagales</taxon>
        <taxon>Flectobacillaceae</taxon>
        <taxon>Aquirufa</taxon>
    </lineage>
</organism>